<comment type="caution">
    <text evidence="3">The sequence shown here is derived from an EMBL/GenBank/DDBJ whole genome shotgun (WGS) entry which is preliminary data.</text>
</comment>
<evidence type="ECO:0000313" key="4">
    <source>
        <dbReference type="Proteomes" id="UP000009131"/>
    </source>
</evidence>
<evidence type="ECO:0000259" key="2">
    <source>
        <dbReference type="Pfam" id="PF06221"/>
    </source>
</evidence>
<organism evidence="3 4">
    <name type="scientific">Mixia osmundae (strain CBS 9802 / IAM 14324 / JCM 22182 / KY 12970)</name>
    <dbReference type="NCBI Taxonomy" id="764103"/>
    <lineage>
        <taxon>Eukaryota</taxon>
        <taxon>Fungi</taxon>
        <taxon>Dikarya</taxon>
        <taxon>Basidiomycota</taxon>
        <taxon>Pucciniomycotina</taxon>
        <taxon>Mixiomycetes</taxon>
        <taxon>Mixiales</taxon>
        <taxon>Mixiaceae</taxon>
        <taxon>Mixia</taxon>
    </lineage>
</organism>
<reference evidence="3 4" key="1">
    <citation type="journal article" date="2011" name="J. Gen. Appl. Microbiol.">
        <title>Draft genome sequencing of the enigmatic basidiomycete Mixia osmundae.</title>
        <authorList>
            <person name="Nishida H."/>
            <person name="Nagatsuka Y."/>
            <person name="Sugiyama J."/>
        </authorList>
    </citation>
    <scope>NUCLEOTIDE SEQUENCE [LARGE SCALE GENOMIC DNA]</scope>
    <source>
        <strain evidence="4">CBS 9802 / IAM 14324 / JCM 22182 / KY 12970</strain>
    </source>
</reference>
<feature type="domain" description="TRIP4/RQT4 C2HC5-type zinc finger" evidence="2">
    <location>
        <begin position="165"/>
        <end position="205"/>
    </location>
</feature>
<keyword evidence="4" id="KW-1185">Reference proteome</keyword>
<dbReference type="STRING" id="764103.G7EB51"/>
<evidence type="ECO:0000313" key="3">
    <source>
        <dbReference type="EMBL" id="GAB00062.1"/>
    </source>
</evidence>
<dbReference type="AlphaFoldDB" id="G7EB51"/>
<accession>G7EB51</accession>
<dbReference type="EMBL" id="BABT02000261">
    <property type="protein sequence ID" value="GAB00062.1"/>
    <property type="molecule type" value="Genomic_DNA"/>
</dbReference>
<evidence type="ECO:0000256" key="1">
    <source>
        <dbReference type="SAM" id="MobiDB-lite"/>
    </source>
</evidence>
<dbReference type="Proteomes" id="UP000009131">
    <property type="component" value="Unassembled WGS sequence"/>
</dbReference>
<feature type="compositionally biased region" description="Basic and acidic residues" evidence="1">
    <location>
        <begin position="126"/>
        <end position="138"/>
    </location>
</feature>
<reference evidence="3 4" key="2">
    <citation type="journal article" date="2012" name="Open Biol.">
        <title>Characteristics of nucleosomes and linker DNA regions on the genome of the basidiomycete Mixia osmundae revealed by mono- and dinucleosome mapping.</title>
        <authorList>
            <person name="Nishida H."/>
            <person name="Kondo S."/>
            <person name="Matsumoto T."/>
            <person name="Suzuki Y."/>
            <person name="Yoshikawa H."/>
            <person name="Taylor T.D."/>
            <person name="Sugiyama J."/>
        </authorList>
    </citation>
    <scope>NUCLEOTIDE SEQUENCE [LARGE SCALE GENOMIC DNA]</scope>
    <source>
        <strain evidence="4">CBS 9802 / IAM 14324 / JCM 22182 / KY 12970</strain>
    </source>
</reference>
<gene>
    <name evidence="3" type="primary">Mo06764</name>
    <name evidence="3" type="ORF">E5Q_06764</name>
</gene>
<dbReference type="OrthoDB" id="338816at2759"/>
<dbReference type="GO" id="GO:0180022">
    <property type="term" value="C:RQC-trigger complex"/>
    <property type="evidence" value="ECO:0007669"/>
    <property type="project" value="InterPro"/>
</dbReference>
<proteinExistence type="predicted"/>
<protein>
    <recommendedName>
        <fullName evidence="2">TRIP4/RQT4 C2HC5-type zinc finger domain-containing protein</fullName>
    </recommendedName>
</protein>
<dbReference type="eggNOG" id="ENOG502S8AU">
    <property type="taxonomic scope" value="Eukaryota"/>
</dbReference>
<feature type="compositionally biased region" description="Low complexity" evidence="1">
    <location>
        <begin position="99"/>
        <end position="118"/>
    </location>
</feature>
<dbReference type="OMA" id="APLCYSC"/>
<feature type="region of interest" description="Disordered" evidence="1">
    <location>
        <begin position="304"/>
        <end position="347"/>
    </location>
</feature>
<feature type="region of interest" description="Disordered" evidence="1">
    <location>
        <begin position="90"/>
        <end position="138"/>
    </location>
</feature>
<dbReference type="RefSeq" id="XP_014564996.1">
    <property type="nucleotide sequence ID" value="XM_014709510.1"/>
</dbReference>
<name>G7EB51_MIXOS</name>
<dbReference type="Pfam" id="PF06221">
    <property type="entry name" value="zf-C2HC5"/>
    <property type="match status" value="1"/>
</dbReference>
<dbReference type="GO" id="GO:0005634">
    <property type="term" value="C:nucleus"/>
    <property type="evidence" value="ECO:0007669"/>
    <property type="project" value="InterPro"/>
</dbReference>
<dbReference type="GO" id="GO:0008270">
    <property type="term" value="F:zinc ion binding"/>
    <property type="evidence" value="ECO:0007669"/>
    <property type="project" value="InterPro"/>
</dbReference>
<sequence length="347" mass="36930">MEALAGELSVLTGLDQATVRSQLVPYISTIGTRGELLDYLDGLLGPGQQQRELAVRLAAVRFSTASLNTAPSSGTPSGLIWDDDENVDRHGRGNLRFVPRQSGAAPRPAAGSSQTQARKAPRRDRARPSDARAEDGLSEPAKLELAKLRRELSIVSGTSASHTGRRCFCQGRQHALSPYVPICPGCALIVCHANSPLASCPSCQYGQLASLDVLEASKASLALQVSGLLESERLKRAQEEQQRLAEAAVIRFPGLDSITTSTPARAAATGYADRTGGVGRAVDKAYARSQAEVEHKTLSIGKSGKLTVATSRAREPSALSRPEREDPHDGLVGWSDPFDDGVRLSMD</sequence>
<dbReference type="HOGENOM" id="CLU_799475_0_0_1"/>
<dbReference type="InParanoid" id="G7EB51"/>
<dbReference type="GO" id="GO:0072344">
    <property type="term" value="P:rescue of stalled ribosome"/>
    <property type="evidence" value="ECO:0007669"/>
    <property type="project" value="InterPro"/>
</dbReference>
<dbReference type="InterPro" id="IPR009349">
    <property type="entry name" value="TRIP4/RQT4_C2HC5_Znf"/>
</dbReference>